<organism evidence="1 2">
    <name type="scientific">Citrobacter phage Maroon</name>
    <dbReference type="NCBI Taxonomy" id="2315469"/>
    <lineage>
        <taxon>Viruses</taxon>
        <taxon>Duplodnaviria</taxon>
        <taxon>Heunggongvirae</taxon>
        <taxon>Uroviricota</taxon>
        <taxon>Caudoviricetes</taxon>
        <taxon>Pantevenvirales</taxon>
        <taxon>Straboviridae</taxon>
        <taxon>Pseudotevenvirus</taxon>
        <taxon>Pseudotevenvirus margaery</taxon>
    </lineage>
</organism>
<name>A0A3B8DIH1_9CAUD</name>
<evidence type="ECO:0000313" key="1">
    <source>
        <dbReference type="EMBL" id="AYJ72954.1"/>
    </source>
</evidence>
<sequence>MKYSVYFESSYIHSDVFEWARDLNQNIVEVDTYQHRRGDFLCATFESHREFEKDRFLEVIEANKRLFFFDSYEVKS</sequence>
<dbReference type="Proteomes" id="UP000278462">
    <property type="component" value="Segment"/>
</dbReference>
<evidence type="ECO:0000313" key="2">
    <source>
        <dbReference type="Proteomes" id="UP000278462"/>
    </source>
</evidence>
<accession>A0A3B8DIH1</accession>
<dbReference type="EMBL" id="MH823906">
    <property type="protein sequence ID" value="AYJ72954.1"/>
    <property type="molecule type" value="Genomic_DNA"/>
</dbReference>
<reference evidence="2" key="1">
    <citation type="submission" date="2018-08" db="EMBL/GenBank/DDBJ databases">
        <title>Complete Genome of Citrobacter freundii Myophage Maroon.</title>
        <authorList>
            <person name="McDermott J.R."/>
            <person name="Shao Q."/>
            <person name="O'Leary C."/>
            <person name="Liu M."/>
        </authorList>
    </citation>
    <scope>NUCLEOTIDE SEQUENCE [LARGE SCALE GENOMIC DNA]</scope>
</reference>
<protein>
    <submittedName>
        <fullName evidence="1">Uncharacterized protein</fullName>
    </submittedName>
</protein>
<gene>
    <name evidence="1" type="ORF">CPT_Maroon_091</name>
</gene>
<proteinExistence type="predicted"/>